<keyword evidence="3" id="KW-1185">Reference proteome</keyword>
<evidence type="ECO:0000259" key="1">
    <source>
        <dbReference type="Pfam" id="PF00179"/>
    </source>
</evidence>
<proteinExistence type="predicted"/>
<dbReference type="AlphaFoldDB" id="A0A8S1KLK9"/>
<comment type="caution">
    <text evidence="2">The sequence shown here is derived from an EMBL/GenBank/DDBJ whole genome shotgun (WGS) entry which is preliminary data.</text>
</comment>
<dbReference type="EMBL" id="CAJJDN010000009">
    <property type="protein sequence ID" value="CAD8055677.1"/>
    <property type="molecule type" value="Genomic_DNA"/>
</dbReference>
<dbReference type="CDD" id="cd00195">
    <property type="entry name" value="UBCc_UEV"/>
    <property type="match status" value="1"/>
</dbReference>
<evidence type="ECO:0000313" key="3">
    <source>
        <dbReference type="Proteomes" id="UP000692954"/>
    </source>
</evidence>
<dbReference type="Proteomes" id="UP000692954">
    <property type="component" value="Unassembled WGS sequence"/>
</dbReference>
<protein>
    <recommendedName>
        <fullName evidence="1">UBC core domain-containing protein</fullName>
    </recommendedName>
</protein>
<name>A0A8S1KLK9_9CILI</name>
<evidence type="ECO:0000313" key="2">
    <source>
        <dbReference type="EMBL" id="CAD8055677.1"/>
    </source>
</evidence>
<reference evidence="2" key="1">
    <citation type="submission" date="2021-01" db="EMBL/GenBank/DDBJ databases">
        <authorList>
            <consortium name="Genoscope - CEA"/>
            <person name="William W."/>
        </authorList>
    </citation>
    <scope>NUCLEOTIDE SEQUENCE</scope>
</reference>
<accession>A0A8S1KLK9</accession>
<sequence>MQQIQKGPKIKILSSSIASQQPANTYTTNISFTPLSTQITQTTPYQQTYNYTPTLVQPQTSPTKVSSKIKIKQQYTVDHSKSQTFESLIGEVKSEIEQAECQYNISPVTQNDVAIYQFWSFEFAGKGNFEGKCISGVLQFHQNHPIEPPKFFFDLVKTKDNTLEVIQHLNIYGDNSLCIPLFTYWTKTTKEFEILQTIENIFHNPNIGDSANPTFAAKSQEERDQIQKRQAMCLRNFVLER</sequence>
<organism evidence="2 3">
    <name type="scientific">Paramecium sonneborni</name>
    <dbReference type="NCBI Taxonomy" id="65129"/>
    <lineage>
        <taxon>Eukaryota</taxon>
        <taxon>Sar</taxon>
        <taxon>Alveolata</taxon>
        <taxon>Ciliophora</taxon>
        <taxon>Intramacronucleata</taxon>
        <taxon>Oligohymenophorea</taxon>
        <taxon>Peniculida</taxon>
        <taxon>Parameciidae</taxon>
        <taxon>Paramecium</taxon>
    </lineage>
</organism>
<gene>
    <name evidence="2" type="ORF">PSON_ATCC_30995.1.T0090364</name>
</gene>
<dbReference type="InterPro" id="IPR000608">
    <property type="entry name" value="UBC"/>
</dbReference>
<feature type="domain" description="UBC core" evidence="1">
    <location>
        <begin position="97"/>
        <end position="230"/>
    </location>
</feature>
<dbReference type="Pfam" id="PF00179">
    <property type="entry name" value="UQ_con"/>
    <property type="match status" value="1"/>
</dbReference>